<dbReference type="PANTHER" id="PTHR36578">
    <property type="entry name" value="CHROMOSOME 15, WHOLE GENOME SHOTGUN SEQUENCE"/>
    <property type="match status" value="1"/>
</dbReference>
<dbReference type="Proteomes" id="UP000241462">
    <property type="component" value="Unassembled WGS sequence"/>
</dbReference>
<evidence type="ECO:0000313" key="3">
    <source>
        <dbReference type="Proteomes" id="UP000241462"/>
    </source>
</evidence>
<dbReference type="AlphaFoldDB" id="A0A2T3A2M1"/>
<feature type="transmembrane region" description="Helical" evidence="1">
    <location>
        <begin position="25"/>
        <end position="43"/>
    </location>
</feature>
<name>A0A2T3A2M1_9PEZI</name>
<evidence type="ECO:0000313" key="2">
    <source>
        <dbReference type="EMBL" id="PSR81737.1"/>
    </source>
</evidence>
<sequence length="254" mass="27798">MATRVKLRGALGTALQRLWVRQHKTVFVTGLLCLIVLTVPAIIPVPHTVQASRWIKNDALHARTAACDADMPQGYGPRVTEPFSDDAQGFLNFPLFAELAGASTAVAGYKLAAKNKETTVGKKAVIHSLGQNNIDTYNPQICATQCDNLPGCVAFNIYFQRSPRVAPSSTSNGACPSPEPMTNIFCSYYSTKLTARDLIRYGEMRGQFQIVVAGSNLYNKIDEQAFEWLPRSTMPLTLEAQEVAPMNEGENISK</sequence>
<reference evidence="2 3" key="1">
    <citation type="journal article" date="2018" name="Mycol. Prog.">
        <title>Coniella lustricola, a new species from submerged detritus.</title>
        <authorList>
            <person name="Raudabaugh D.B."/>
            <person name="Iturriaga T."/>
            <person name="Carver A."/>
            <person name="Mondo S."/>
            <person name="Pangilinan J."/>
            <person name="Lipzen A."/>
            <person name="He G."/>
            <person name="Amirebrahimi M."/>
            <person name="Grigoriev I.V."/>
            <person name="Miller A.N."/>
        </authorList>
    </citation>
    <scope>NUCLEOTIDE SEQUENCE [LARGE SCALE GENOMIC DNA]</scope>
    <source>
        <strain evidence="2 3">B22-T-1</strain>
    </source>
</reference>
<dbReference type="OrthoDB" id="271448at2759"/>
<organism evidence="2 3">
    <name type="scientific">Coniella lustricola</name>
    <dbReference type="NCBI Taxonomy" id="2025994"/>
    <lineage>
        <taxon>Eukaryota</taxon>
        <taxon>Fungi</taxon>
        <taxon>Dikarya</taxon>
        <taxon>Ascomycota</taxon>
        <taxon>Pezizomycotina</taxon>
        <taxon>Sordariomycetes</taxon>
        <taxon>Sordariomycetidae</taxon>
        <taxon>Diaporthales</taxon>
        <taxon>Schizoparmaceae</taxon>
        <taxon>Coniella</taxon>
    </lineage>
</organism>
<dbReference type="STRING" id="2025994.A0A2T3A2M1"/>
<accession>A0A2T3A2M1</accession>
<keyword evidence="1" id="KW-0812">Transmembrane</keyword>
<gene>
    <name evidence="2" type="ORF">BD289DRAFT_32699</name>
</gene>
<proteinExistence type="predicted"/>
<evidence type="ECO:0000256" key="1">
    <source>
        <dbReference type="SAM" id="Phobius"/>
    </source>
</evidence>
<keyword evidence="3" id="KW-1185">Reference proteome</keyword>
<dbReference type="InParanoid" id="A0A2T3A2M1"/>
<keyword evidence="1" id="KW-1133">Transmembrane helix</keyword>
<keyword evidence="1" id="KW-0472">Membrane</keyword>
<dbReference type="EMBL" id="KZ678495">
    <property type="protein sequence ID" value="PSR81737.1"/>
    <property type="molecule type" value="Genomic_DNA"/>
</dbReference>
<dbReference type="PANTHER" id="PTHR36578:SF1">
    <property type="entry name" value="APPLE DOMAIN-CONTAINING PROTEIN"/>
    <property type="match status" value="1"/>
</dbReference>
<protein>
    <submittedName>
        <fullName evidence="2">Uncharacterized protein</fullName>
    </submittedName>
</protein>